<dbReference type="Gene3D" id="1.10.3730.20">
    <property type="match status" value="1"/>
</dbReference>
<feature type="transmembrane region" description="Helical" evidence="1">
    <location>
        <begin position="265"/>
        <end position="283"/>
    </location>
</feature>
<gene>
    <name evidence="3" type="ORF">WH52_05110</name>
</gene>
<dbReference type="PANTHER" id="PTHR22911">
    <property type="entry name" value="ACYL-MALONYL CONDENSING ENZYME-RELATED"/>
    <property type="match status" value="1"/>
</dbReference>
<dbReference type="FunCoup" id="A0A1Y2PGA9">
    <property type="interactions" value="34"/>
</dbReference>
<feature type="transmembrane region" description="Helical" evidence="1">
    <location>
        <begin position="38"/>
        <end position="58"/>
    </location>
</feature>
<feature type="transmembrane region" description="Helical" evidence="1">
    <location>
        <begin position="152"/>
        <end position="169"/>
    </location>
</feature>
<keyword evidence="4" id="KW-1185">Reference proteome</keyword>
<reference evidence="3 4" key="1">
    <citation type="submission" date="2015-03" db="EMBL/GenBank/DDBJ databases">
        <title>Genome sequence of Tenacibaculum sp. S2-2, isolated from intestinal microbiota of sea cucumber, Apostichopus japonicas.</title>
        <authorList>
            <person name="Shao Z."/>
            <person name="Wang L."/>
            <person name="Li X."/>
        </authorList>
    </citation>
    <scope>NUCLEOTIDE SEQUENCE [LARGE SCALE GENOMIC DNA]</scope>
    <source>
        <strain evidence="3 4">S2-2</strain>
    </source>
</reference>
<feature type="transmembrane region" description="Helical" evidence="1">
    <location>
        <begin position="212"/>
        <end position="230"/>
    </location>
</feature>
<feature type="domain" description="EamA" evidence="2">
    <location>
        <begin position="152"/>
        <end position="280"/>
    </location>
</feature>
<evidence type="ECO:0000259" key="2">
    <source>
        <dbReference type="Pfam" id="PF00892"/>
    </source>
</evidence>
<organism evidence="3 4">
    <name type="scientific">Tenacibaculum holothuriorum</name>
    <dbReference type="NCBI Taxonomy" id="1635173"/>
    <lineage>
        <taxon>Bacteria</taxon>
        <taxon>Pseudomonadati</taxon>
        <taxon>Bacteroidota</taxon>
        <taxon>Flavobacteriia</taxon>
        <taxon>Flavobacteriales</taxon>
        <taxon>Flavobacteriaceae</taxon>
        <taxon>Tenacibaculum</taxon>
    </lineage>
</organism>
<keyword evidence="1" id="KW-0812">Transmembrane</keyword>
<keyword evidence="1" id="KW-1133">Transmembrane helix</keyword>
<dbReference type="STRING" id="1635173.WH52_05110"/>
<dbReference type="InParanoid" id="A0A1Y2PGA9"/>
<dbReference type="SUPFAM" id="SSF103481">
    <property type="entry name" value="Multidrug resistance efflux transporter EmrE"/>
    <property type="match status" value="2"/>
</dbReference>
<dbReference type="InterPro" id="IPR037185">
    <property type="entry name" value="EmrE-like"/>
</dbReference>
<accession>A0A1Y2PGA9</accession>
<keyword evidence="1" id="KW-0472">Membrane</keyword>
<dbReference type="InterPro" id="IPR000620">
    <property type="entry name" value="EamA_dom"/>
</dbReference>
<feature type="transmembrane region" description="Helical" evidence="1">
    <location>
        <begin position="242"/>
        <end position="259"/>
    </location>
</feature>
<dbReference type="AlphaFoldDB" id="A0A1Y2PGA9"/>
<evidence type="ECO:0000256" key="1">
    <source>
        <dbReference type="SAM" id="Phobius"/>
    </source>
</evidence>
<feature type="transmembrane region" description="Helical" evidence="1">
    <location>
        <begin position="95"/>
        <end position="117"/>
    </location>
</feature>
<dbReference type="Proteomes" id="UP000194221">
    <property type="component" value="Unassembled WGS sequence"/>
</dbReference>
<proteinExistence type="predicted"/>
<dbReference type="OrthoDB" id="9150437at2"/>
<feature type="domain" description="EamA" evidence="2">
    <location>
        <begin position="14"/>
        <end position="139"/>
    </location>
</feature>
<comment type="caution">
    <text evidence="3">The sequence shown here is derived from an EMBL/GenBank/DDBJ whole genome shotgun (WGS) entry which is preliminary data.</text>
</comment>
<evidence type="ECO:0000313" key="4">
    <source>
        <dbReference type="Proteomes" id="UP000194221"/>
    </source>
</evidence>
<dbReference type="PANTHER" id="PTHR22911:SF79">
    <property type="entry name" value="MOBA-LIKE NTP TRANSFERASE DOMAIN-CONTAINING PROTEIN"/>
    <property type="match status" value="1"/>
</dbReference>
<protein>
    <submittedName>
        <fullName evidence="3">Multidrug transporter</fullName>
    </submittedName>
</protein>
<dbReference type="Pfam" id="PF00892">
    <property type="entry name" value="EamA"/>
    <property type="match status" value="2"/>
</dbReference>
<name>A0A1Y2PGA9_9FLAO</name>
<feature type="transmembrane region" description="Helical" evidence="1">
    <location>
        <begin position="70"/>
        <end position="89"/>
    </location>
</feature>
<evidence type="ECO:0000313" key="3">
    <source>
        <dbReference type="EMBL" id="OSY89041.1"/>
    </source>
</evidence>
<dbReference type="RefSeq" id="WP_086029859.1">
    <property type="nucleotide sequence ID" value="NZ_LAPZ01000002.1"/>
</dbReference>
<sequence>MEKQNSHTKHLSQLVLATLFISTSGVLGKYIKLSPEVIVWFRAAIAMMFLFGFCKVKNISLKVKSQKDRFTFIIAGVFMALHWVTYFYALKLSNVAVGMLSLYTYPVITTFLEPFFFKNKLSKVHLLLGAMVLLGVYILAPEMHLESSMIQGIAFGVFSAFCYAIRFLLMKKLVVQYHGSMLMFYQMLIVAFVTIPYLFLKDISNISHQYPYVLILGILTTAIGHTLLTLKLKHFKASTASIISSIQPVFGIVLAFLFLNEVPKLQTFFGGLLILSTVIIESIRSKKSKA</sequence>
<feature type="transmembrane region" description="Helical" evidence="1">
    <location>
        <begin position="181"/>
        <end position="200"/>
    </location>
</feature>
<dbReference type="EMBL" id="LAPZ01000002">
    <property type="protein sequence ID" value="OSY89041.1"/>
    <property type="molecule type" value="Genomic_DNA"/>
</dbReference>
<dbReference type="GO" id="GO:0016020">
    <property type="term" value="C:membrane"/>
    <property type="evidence" value="ECO:0007669"/>
    <property type="project" value="InterPro"/>
</dbReference>
<feature type="transmembrane region" description="Helical" evidence="1">
    <location>
        <begin position="124"/>
        <end position="140"/>
    </location>
</feature>